<protein>
    <recommendedName>
        <fullName evidence="3">Thiol-disulfide oxidoreductase</fullName>
    </recommendedName>
</protein>
<gene>
    <name evidence="1" type="ORF">AVL62_00805</name>
</gene>
<dbReference type="EMBL" id="LQBL01000028">
    <property type="protein sequence ID" value="KUG53373.1"/>
    <property type="molecule type" value="Genomic_DNA"/>
</dbReference>
<keyword evidence="2" id="KW-1185">Reference proteome</keyword>
<dbReference type="Pfam" id="PF04134">
    <property type="entry name" value="DCC1-like"/>
    <property type="match status" value="1"/>
</dbReference>
<accession>A0A0W8I523</accession>
<sequence>MREHEAMTTASRRRPLALYDGDCGFCTRAAGWIPRLGARVDVSSLQEHDLAALGVDAGRTELEMPVVLPDGRVAYGHRAWAQILAHCPQPLRALGLVLGSRVMERPGAAVYRLVAANRGRLPGGTAQCAIPGQG</sequence>
<dbReference type="InterPro" id="IPR007263">
    <property type="entry name" value="DCC1-like"/>
</dbReference>
<dbReference type="AlphaFoldDB" id="A0A0W8I523"/>
<comment type="caution">
    <text evidence="1">The sequence shown here is derived from an EMBL/GenBank/DDBJ whole genome shotgun (WGS) entry which is preliminary data.</text>
</comment>
<evidence type="ECO:0008006" key="3">
    <source>
        <dbReference type="Google" id="ProtNLM"/>
    </source>
</evidence>
<dbReference type="STRING" id="767452.AVL62_00805"/>
<reference evidence="1 2" key="1">
    <citation type="submission" date="2015-12" db="EMBL/GenBank/DDBJ databases">
        <title>Serinicoccus chungangenesis strain CD08_5 genome sequencing and assembly.</title>
        <authorList>
            <person name="Chander A.M."/>
            <person name="Kaur G."/>
            <person name="Nair G.R."/>
            <person name="Dhawan D.K."/>
            <person name="Kochhar R.K."/>
            <person name="Mayilraj S."/>
            <person name="Bhadada S.K."/>
        </authorList>
    </citation>
    <scope>NUCLEOTIDE SEQUENCE [LARGE SCALE GENOMIC DNA]</scope>
    <source>
        <strain evidence="1 2">CD08_5</strain>
    </source>
</reference>
<evidence type="ECO:0000313" key="1">
    <source>
        <dbReference type="EMBL" id="KUG53373.1"/>
    </source>
</evidence>
<evidence type="ECO:0000313" key="2">
    <source>
        <dbReference type="Proteomes" id="UP000054837"/>
    </source>
</evidence>
<dbReference type="GO" id="GO:0015035">
    <property type="term" value="F:protein-disulfide reductase activity"/>
    <property type="evidence" value="ECO:0007669"/>
    <property type="project" value="InterPro"/>
</dbReference>
<organism evidence="1 2">
    <name type="scientific">Serinicoccus chungangensis</name>
    <dbReference type="NCBI Taxonomy" id="767452"/>
    <lineage>
        <taxon>Bacteria</taxon>
        <taxon>Bacillati</taxon>
        <taxon>Actinomycetota</taxon>
        <taxon>Actinomycetes</taxon>
        <taxon>Micrococcales</taxon>
        <taxon>Ornithinimicrobiaceae</taxon>
        <taxon>Serinicoccus</taxon>
    </lineage>
</organism>
<dbReference type="Proteomes" id="UP000054837">
    <property type="component" value="Unassembled WGS sequence"/>
</dbReference>
<name>A0A0W8I523_9MICO</name>
<proteinExistence type="predicted"/>